<organism evidence="8 9">
    <name type="scientific">Corynebacterium resistens (strain DSM 45100 / JCM 12819 / GTC 2026 / SICGH 158)</name>
    <dbReference type="NCBI Taxonomy" id="662755"/>
    <lineage>
        <taxon>Bacteria</taxon>
        <taxon>Bacillati</taxon>
        <taxon>Actinomycetota</taxon>
        <taxon>Actinomycetes</taxon>
        <taxon>Mycobacteriales</taxon>
        <taxon>Corynebacteriaceae</taxon>
        <taxon>Corynebacterium</taxon>
    </lineage>
</organism>
<evidence type="ECO:0000259" key="6">
    <source>
        <dbReference type="Pfam" id="PF02631"/>
    </source>
</evidence>
<evidence type="ECO:0000313" key="9">
    <source>
        <dbReference type="Proteomes" id="UP000000492"/>
    </source>
</evidence>
<dbReference type="GO" id="GO:0005737">
    <property type="term" value="C:cytoplasm"/>
    <property type="evidence" value="ECO:0007669"/>
    <property type="project" value="UniProtKB-SubCell"/>
</dbReference>
<dbReference type="Gene3D" id="1.10.10.10">
    <property type="entry name" value="Winged helix-like DNA-binding domain superfamily/Winged helix DNA-binding domain"/>
    <property type="match status" value="2"/>
</dbReference>
<evidence type="ECO:0000256" key="1">
    <source>
        <dbReference type="ARBA" id="ARBA00004496"/>
    </source>
</evidence>
<dbReference type="InterPro" id="IPR036388">
    <property type="entry name" value="WH-like_DNA-bd_sf"/>
</dbReference>
<dbReference type="KEGG" id="crd:CRES_1209"/>
<gene>
    <name evidence="5 8" type="primary">recX</name>
    <name evidence="8" type="ordered locus">CRES_1209</name>
</gene>
<accession>F8DY06</accession>
<comment type="similarity">
    <text evidence="2 5">Belongs to the RecX family.</text>
</comment>
<keyword evidence="4 5" id="KW-0963">Cytoplasm</keyword>
<feature type="domain" description="RecX first three-helical" evidence="7">
    <location>
        <begin position="48"/>
        <end position="84"/>
    </location>
</feature>
<proteinExistence type="inferred from homology"/>
<dbReference type="InterPro" id="IPR053924">
    <property type="entry name" value="RecX_HTH_2nd"/>
</dbReference>
<dbReference type="PANTHER" id="PTHR33602">
    <property type="entry name" value="REGULATORY PROTEIN RECX FAMILY PROTEIN"/>
    <property type="match status" value="1"/>
</dbReference>
<evidence type="ECO:0000259" key="7">
    <source>
        <dbReference type="Pfam" id="PF21982"/>
    </source>
</evidence>
<dbReference type="InterPro" id="IPR053926">
    <property type="entry name" value="RecX_HTH_1st"/>
</dbReference>
<comment type="function">
    <text evidence="5">Modulates RecA activity.</text>
</comment>
<comment type="subcellular location">
    <subcellularLocation>
        <location evidence="1 5">Cytoplasm</location>
    </subcellularLocation>
</comment>
<dbReference type="STRING" id="662755.CRES_1209"/>
<dbReference type="InterPro" id="IPR003783">
    <property type="entry name" value="Regulatory_RecX"/>
</dbReference>
<dbReference type="RefSeq" id="WP_013888577.1">
    <property type="nucleotide sequence ID" value="NC_015673.1"/>
</dbReference>
<evidence type="ECO:0000256" key="4">
    <source>
        <dbReference type="ARBA" id="ARBA00022490"/>
    </source>
</evidence>
<keyword evidence="9" id="KW-1185">Reference proteome</keyword>
<name>F8DY06_CORRG</name>
<dbReference type="NCBIfam" id="NF001059">
    <property type="entry name" value="PRK00117.4-3"/>
    <property type="match status" value="1"/>
</dbReference>
<evidence type="ECO:0000256" key="2">
    <source>
        <dbReference type="ARBA" id="ARBA00009695"/>
    </source>
</evidence>
<dbReference type="HAMAP" id="MF_01114">
    <property type="entry name" value="RecX"/>
    <property type="match status" value="1"/>
</dbReference>
<evidence type="ECO:0000313" key="8">
    <source>
        <dbReference type="EMBL" id="AEI09564.1"/>
    </source>
</evidence>
<dbReference type="Pfam" id="PF02631">
    <property type="entry name" value="RecX_HTH2"/>
    <property type="match status" value="1"/>
</dbReference>
<dbReference type="OrthoDB" id="5244465at2"/>
<dbReference type="Pfam" id="PF21982">
    <property type="entry name" value="RecX_HTH1"/>
    <property type="match status" value="1"/>
</dbReference>
<evidence type="ECO:0000256" key="5">
    <source>
        <dbReference type="HAMAP-Rule" id="MF_01114"/>
    </source>
</evidence>
<dbReference type="Proteomes" id="UP000000492">
    <property type="component" value="Chromosome"/>
</dbReference>
<sequence>MSGRQSPKHQKIARLQEAIEKIASGETQGEEPLVDREYEQAVAPVAAKANRLINHRPRSEHELRTRLLEADFPPELVEEVISRCLNNGMVDDATFAREWVRQRAEHNKKSVSVLRQELKQKGIAGYIAEEALSTVDEDDQQAIMKGLIDKKARGMKTPPQDRKEYDKALRRIVGVAARRGFPEGQALGYAREALEARIAEIEP</sequence>
<dbReference type="EMBL" id="CP002857">
    <property type="protein sequence ID" value="AEI09564.1"/>
    <property type="molecule type" value="Genomic_DNA"/>
</dbReference>
<dbReference type="PANTHER" id="PTHR33602:SF1">
    <property type="entry name" value="REGULATORY PROTEIN RECX FAMILY PROTEIN"/>
    <property type="match status" value="1"/>
</dbReference>
<dbReference type="GO" id="GO:0006282">
    <property type="term" value="P:regulation of DNA repair"/>
    <property type="evidence" value="ECO:0007669"/>
    <property type="project" value="UniProtKB-UniRule"/>
</dbReference>
<protein>
    <recommendedName>
        <fullName evidence="3 5">Regulatory protein RecX</fullName>
    </recommendedName>
</protein>
<reference evidence="8 9" key="1">
    <citation type="journal article" date="2012" name="BMC Genomics">
        <title>Complete genome sequence, lifestyle, and multi-drug resistance of the human pathogen Corynebacterium resistens DSM 45100 isolated from blood samples of a leukemia patient.</title>
        <authorList>
            <person name="Schroder J."/>
            <person name="Maus I."/>
            <person name="Meyer K."/>
            <person name="Wordemann S."/>
            <person name="Blom J."/>
            <person name="Jaenicke S."/>
            <person name="Schneider J."/>
            <person name="Trost E."/>
            <person name="Tauch A."/>
        </authorList>
    </citation>
    <scope>NUCLEOTIDE SEQUENCE [LARGE SCALE GENOMIC DNA]</scope>
    <source>
        <strain evidence="9">DSM 45100 / JCM 12819 / CCUG 50093 / GTC 2026 / SICGH 158</strain>
    </source>
</reference>
<feature type="domain" description="RecX second three-helical" evidence="6">
    <location>
        <begin position="91"/>
        <end position="132"/>
    </location>
</feature>
<evidence type="ECO:0000256" key="3">
    <source>
        <dbReference type="ARBA" id="ARBA00018111"/>
    </source>
</evidence>
<dbReference type="eggNOG" id="COG2137">
    <property type="taxonomic scope" value="Bacteria"/>
</dbReference>
<dbReference type="HOGENOM" id="CLU_066607_0_2_11"/>
<dbReference type="AlphaFoldDB" id="F8DY06"/>